<keyword evidence="3" id="KW-1185">Reference proteome</keyword>
<dbReference type="EMBL" id="CADCXU010014168">
    <property type="protein sequence ID" value="CAB0003908.1"/>
    <property type="molecule type" value="Genomic_DNA"/>
</dbReference>
<feature type="region of interest" description="Disordered" evidence="1">
    <location>
        <begin position="66"/>
        <end position="86"/>
    </location>
</feature>
<reference evidence="2 3" key="1">
    <citation type="submission" date="2020-02" db="EMBL/GenBank/DDBJ databases">
        <authorList>
            <person name="Ferguson B K."/>
        </authorList>
    </citation>
    <scope>NUCLEOTIDE SEQUENCE [LARGE SCALE GENOMIC DNA]</scope>
</reference>
<name>A0A6H5GLB5_9HEMI</name>
<feature type="compositionally biased region" description="Basic and acidic residues" evidence="1">
    <location>
        <begin position="233"/>
        <end position="242"/>
    </location>
</feature>
<evidence type="ECO:0000313" key="2">
    <source>
        <dbReference type="EMBL" id="CAB0003908.1"/>
    </source>
</evidence>
<feature type="region of interest" description="Disordered" evidence="1">
    <location>
        <begin position="219"/>
        <end position="242"/>
    </location>
</feature>
<dbReference type="Proteomes" id="UP000479000">
    <property type="component" value="Unassembled WGS sequence"/>
</dbReference>
<dbReference type="AlphaFoldDB" id="A0A6H5GLB5"/>
<proteinExistence type="predicted"/>
<organism evidence="2 3">
    <name type="scientific">Nesidiocoris tenuis</name>
    <dbReference type="NCBI Taxonomy" id="355587"/>
    <lineage>
        <taxon>Eukaryota</taxon>
        <taxon>Metazoa</taxon>
        <taxon>Ecdysozoa</taxon>
        <taxon>Arthropoda</taxon>
        <taxon>Hexapoda</taxon>
        <taxon>Insecta</taxon>
        <taxon>Pterygota</taxon>
        <taxon>Neoptera</taxon>
        <taxon>Paraneoptera</taxon>
        <taxon>Hemiptera</taxon>
        <taxon>Heteroptera</taxon>
        <taxon>Panheteroptera</taxon>
        <taxon>Cimicomorpha</taxon>
        <taxon>Miridae</taxon>
        <taxon>Dicyphina</taxon>
        <taxon>Nesidiocoris</taxon>
    </lineage>
</organism>
<evidence type="ECO:0000313" key="3">
    <source>
        <dbReference type="Proteomes" id="UP000479000"/>
    </source>
</evidence>
<gene>
    <name evidence="2" type="ORF">NTEN_LOCUS9385</name>
</gene>
<accession>A0A6H5GLB5</accession>
<feature type="compositionally biased region" description="Basic and acidic residues" evidence="1">
    <location>
        <begin position="66"/>
        <end position="81"/>
    </location>
</feature>
<evidence type="ECO:0000256" key="1">
    <source>
        <dbReference type="SAM" id="MobiDB-lite"/>
    </source>
</evidence>
<protein>
    <submittedName>
        <fullName evidence="2">Uncharacterized protein</fullName>
    </submittedName>
</protein>
<sequence>MHLSHPGRSASTFHCVDALIPFAENAQGRLLFRVQPRDALAPCNLRGRRKRAEVEIRSNFKFWDPLPRKNERDARPPDFRERRGRGRSRIDRAVLELETSRHRFPCRLRLRPTSPSCLRRRAGSGRDVYPLAHIQGRPLKPNTLHGPGGPRAYAARPYAALGPAPPHIFGCSGGFQNIATSLSTYKNRRLFRCYGPLELYVKRCRVVRSRIRGVWSWSQDGRAEPAEGGQTAAERETGQAKP</sequence>